<dbReference type="Proteomes" id="UP001408356">
    <property type="component" value="Unassembled WGS sequence"/>
</dbReference>
<dbReference type="Gene3D" id="3.40.630.30">
    <property type="match status" value="1"/>
</dbReference>
<reference evidence="2 3" key="1">
    <citation type="journal article" date="2024" name="J. Plant Pathol.">
        <title>Sequence and assembly of the genome of Seiridium unicorne, isolate CBS 538.82, causal agent of cypress canker disease.</title>
        <authorList>
            <person name="Scali E."/>
            <person name="Rocca G.D."/>
            <person name="Danti R."/>
            <person name="Garbelotto M."/>
            <person name="Barberini S."/>
            <person name="Baroncelli R."/>
            <person name="Emiliani G."/>
        </authorList>
    </citation>
    <scope>NUCLEOTIDE SEQUENCE [LARGE SCALE GENOMIC DNA]</scope>
    <source>
        <strain evidence="2 3">BM-138-508</strain>
    </source>
</reference>
<organism evidence="2 3">
    <name type="scientific">Seiridium unicorne</name>
    <dbReference type="NCBI Taxonomy" id="138068"/>
    <lineage>
        <taxon>Eukaryota</taxon>
        <taxon>Fungi</taxon>
        <taxon>Dikarya</taxon>
        <taxon>Ascomycota</taxon>
        <taxon>Pezizomycotina</taxon>
        <taxon>Sordariomycetes</taxon>
        <taxon>Xylariomycetidae</taxon>
        <taxon>Amphisphaeriales</taxon>
        <taxon>Sporocadaceae</taxon>
        <taxon>Seiridium</taxon>
    </lineage>
</organism>
<evidence type="ECO:0000259" key="1">
    <source>
        <dbReference type="PROSITE" id="PS51186"/>
    </source>
</evidence>
<dbReference type="CDD" id="cd04301">
    <property type="entry name" value="NAT_SF"/>
    <property type="match status" value="1"/>
</dbReference>
<feature type="domain" description="N-acetyltransferase" evidence="1">
    <location>
        <begin position="2"/>
        <end position="163"/>
    </location>
</feature>
<evidence type="ECO:0000313" key="3">
    <source>
        <dbReference type="Proteomes" id="UP001408356"/>
    </source>
</evidence>
<sequence length="175" mass="18896">MAIWRGMTLSDIVTVSYVANLIHPSLPESGCVFAERVELFPKGCMVLVEGDEICGYAISHPIRQCQTPALDSLIESIPLHADQYYIHDIAILPKARGGGHAAVGITKLLAVAERFPTTCLISVYGTAPFWSRFGFVPEPVDGVLAAKLLDYGDDATYLVRRKVIDGTTSLSLSGS</sequence>
<dbReference type="PROSITE" id="PS51186">
    <property type="entry name" value="GNAT"/>
    <property type="match status" value="1"/>
</dbReference>
<proteinExistence type="predicted"/>
<dbReference type="InterPro" id="IPR016181">
    <property type="entry name" value="Acyl_CoA_acyltransferase"/>
</dbReference>
<gene>
    <name evidence="2" type="ORF">SUNI508_08263</name>
</gene>
<dbReference type="InterPro" id="IPR000182">
    <property type="entry name" value="GNAT_dom"/>
</dbReference>
<evidence type="ECO:0000313" key="2">
    <source>
        <dbReference type="EMBL" id="KAK9418302.1"/>
    </source>
</evidence>
<dbReference type="EMBL" id="JARVKF010000392">
    <property type="protein sequence ID" value="KAK9418302.1"/>
    <property type="molecule type" value="Genomic_DNA"/>
</dbReference>
<dbReference type="Pfam" id="PF00583">
    <property type="entry name" value="Acetyltransf_1"/>
    <property type="match status" value="1"/>
</dbReference>
<keyword evidence="3" id="KW-1185">Reference proteome</keyword>
<name>A0ABR2UUX2_9PEZI</name>
<dbReference type="SUPFAM" id="SSF55729">
    <property type="entry name" value="Acyl-CoA N-acyltransferases (Nat)"/>
    <property type="match status" value="1"/>
</dbReference>
<protein>
    <recommendedName>
        <fullName evidence="1">N-acetyltransferase domain-containing protein</fullName>
    </recommendedName>
</protein>
<comment type="caution">
    <text evidence="2">The sequence shown here is derived from an EMBL/GenBank/DDBJ whole genome shotgun (WGS) entry which is preliminary data.</text>
</comment>
<accession>A0ABR2UUX2</accession>